<gene>
    <name evidence="2" type="ORF">MM415A03618_0008</name>
    <name evidence="3" type="ORF">MM415B02779_0007</name>
</gene>
<dbReference type="EMBL" id="MT141809">
    <property type="protein sequence ID" value="QJA70641.1"/>
    <property type="molecule type" value="Genomic_DNA"/>
</dbReference>
<accession>A0A6M3JNP1</accession>
<evidence type="ECO:0000313" key="2">
    <source>
        <dbReference type="EMBL" id="QJA70641.1"/>
    </source>
</evidence>
<keyword evidence="1" id="KW-1133">Transmembrane helix</keyword>
<feature type="transmembrane region" description="Helical" evidence="1">
    <location>
        <begin position="6"/>
        <end position="26"/>
    </location>
</feature>
<name>A0A6M3JNP1_9ZZZZ</name>
<keyword evidence="1" id="KW-0472">Membrane</keyword>
<proteinExistence type="predicted"/>
<evidence type="ECO:0000313" key="3">
    <source>
        <dbReference type="EMBL" id="QJA88346.1"/>
    </source>
</evidence>
<evidence type="ECO:0000256" key="1">
    <source>
        <dbReference type="SAM" id="Phobius"/>
    </source>
</evidence>
<protein>
    <submittedName>
        <fullName evidence="2">Uncharacterized protein</fullName>
    </submittedName>
</protein>
<keyword evidence="1" id="KW-0812">Transmembrane</keyword>
<sequence>MTTFWLVTAAVAVAWLGMMLWILCIFKSGARSDLIHTYRGRPKP</sequence>
<reference evidence="2" key="1">
    <citation type="submission" date="2020-03" db="EMBL/GenBank/DDBJ databases">
        <title>The deep terrestrial virosphere.</title>
        <authorList>
            <person name="Holmfeldt K."/>
            <person name="Nilsson E."/>
            <person name="Simone D."/>
            <person name="Lopez-Fernandez M."/>
            <person name="Wu X."/>
            <person name="de Brujin I."/>
            <person name="Lundin D."/>
            <person name="Andersson A."/>
            <person name="Bertilsson S."/>
            <person name="Dopson M."/>
        </authorList>
    </citation>
    <scope>NUCLEOTIDE SEQUENCE</scope>
    <source>
        <strain evidence="2">MM415A03618</strain>
        <strain evidence="3">MM415B02779</strain>
    </source>
</reference>
<dbReference type="EMBL" id="MT142772">
    <property type="protein sequence ID" value="QJA88346.1"/>
    <property type="molecule type" value="Genomic_DNA"/>
</dbReference>
<dbReference type="AlphaFoldDB" id="A0A6M3JNP1"/>
<organism evidence="2">
    <name type="scientific">viral metagenome</name>
    <dbReference type="NCBI Taxonomy" id="1070528"/>
    <lineage>
        <taxon>unclassified sequences</taxon>
        <taxon>metagenomes</taxon>
        <taxon>organismal metagenomes</taxon>
    </lineage>
</organism>